<evidence type="ECO:0000313" key="1">
    <source>
        <dbReference type="EMBL" id="ANB54852.1"/>
    </source>
</evidence>
<name>A0AAC9BBN1_AERVE</name>
<proteinExistence type="predicted"/>
<sequence>MSDNVVQFPTRSEPTDPVLGYLQEIEGLLEDAQQLTQKGVVSTMDEQGEGAVAMAHSKITDALIFVECWISEEKHRLGVKQ</sequence>
<accession>A0AAC9BBN1</accession>
<dbReference type="EMBL" id="CP014774">
    <property type="protein sequence ID" value="ANB54852.1"/>
    <property type="molecule type" value="Genomic_DNA"/>
</dbReference>
<gene>
    <name evidence="1" type="ORF">WM43_20430</name>
</gene>
<organism evidence="1 2">
    <name type="scientific">Aeromonas veronii</name>
    <dbReference type="NCBI Taxonomy" id="654"/>
    <lineage>
        <taxon>Bacteria</taxon>
        <taxon>Pseudomonadati</taxon>
        <taxon>Pseudomonadota</taxon>
        <taxon>Gammaproteobacteria</taxon>
        <taxon>Aeromonadales</taxon>
        <taxon>Aeromonadaceae</taxon>
        <taxon>Aeromonas</taxon>
    </lineage>
</organism>
<evidence type="ECO:0000313" key="2">
    <source>
        <dbReference type="Proteomes" id="UP000076809"/>
    </source>
</evidence>
<reference evidence="1 2" key="1">
    <citation type="journal article" date="2016" name="J. Clin. Microbiol.">
        <title>Detection and Whole-Genome Sequencing of Carbapenemase-Producing Aeromonas hydrophila Isolates from Routine Perirectal Surveillance Culture.</title>
        <authorList>
            <person name="Hughes H.Y."/>
            <person name="Conlan S.P."/>
            <person name="Lau A.F."/>
            <person name="Dekker J.P."/>
            <person name="Michelin A.V."/>
            <person name="Youn J.H."/>
            <person name="Henderson D.K."/>
            <person name="Frank K.M."/>
            <person name="Segre J.A."/>
            <person name="Palmore T.N."/>
        </authorList>
    </citation>
    <scope>NUCLEOTIDE SEQUENCE [LARGE SCALE GENOMIC DNA]</scope>
    <source>
        <strain evidence="1 2">AVNIH1</strain>
    </source>
</reference>
<dbReference type="RefSeq" id="WP_064339905.1">
    <property type="nucleotide sequence ID" value="NZ_CP014774.1"/>
</dbReference>
<protein>
    <submittedName>
        <fullName evidence="1">Uncharacterized protein</fullName>
    </submittedName>
</protein>
<dbReference type="AlphaFoldDB" id="A0AAC9BBN1"/>
<dbReference type="Proteomes" id="UP000076809">
    <property type="component" value="Chromosome"/>
</dbReference>